<feature type="region of interest" description="Disordered" evidence="1">
    <location>
        <begin position="1001"/>
        <end position="1041"/>
    </location>
</feature>
<protein>
    <submittedName>
        <fullName evidence="2">Uncharacterized protein</fullName>
    </submittedName>
</protein>
<feature type="region of interest" description="Disordered" evidence="1">
    <location>
        <begin position="676"/>
        <end position="745"/>
    </location>
</feature>
<feature type="region of interest" description="Disordered" evidence="1">
    <location>
        <begin position="1925"/>
        <end position="2025"/>
    </location>
</feature>
<feature type="region of interest" description="Disordered" evidence="1">
    <location>
        <begin position="1698"/>
        <end position="1720"/>
    </location>
</feature>
<feature type="region of interest" description="Disordered" evidence="1">
    <location>
        <begin position="1521"/>
        <end position="1589"/>
    </location>
</feature>
<feature type="region of interest" description="Disordered" evidence="1">
    <location>
        <begin position="1307"/>
        <end position="1327"/>
    </location>
</feature>
<feature type="compositionally biased region" description="Basic and acidic residues" evidence="1">
    <location>
        <begin position="924"/>
        <end position="939"/>
    </location>
</feature>
<evidence type="ECO:0000313" key="3">
    <source>
        <dbReference type="Proteomes" id="UP001497525"/>
    </source>
</evidence>
<feature type="region of interest" description="Disordered" evidence="1">
    <location>
        <begin position="2038"/>
        <end position="2133"/>
    </location>
</feature>
<feature type="compositionally biased region" description="Basic and acidic residues" evidence="1">
    <location>
        <begin position="1005"/>
        <end position="1039"/>
    </location>
</feature>
<reference evidence="2" key="1">
    <citation type="submission" date="2024-06" db="EMBL/GenBank/DDBJ databases">
        <authorList>
            <person name="Liu X."/>
            <person name="Lenzi L."/>
            <person name="Haldenby T S."/>
            <person name="Uol C."/>
        </authorList>
    </citation>
    <scope>NUCLEOTIDE SEQUENCE</scope>
</reference>
<feature type="compositionally biased region" description="Basic and acidic residues" evidence="1">
    <location>
        <begin position="2047"/>
        <end position="2059"/>
    </location>
</feature>
<feature type="region of interest" description="Disordered" evidence="1">
    <location>
        <begin position="1411"/>
        <end position="1447"/>
    </location>
</feature>
<name>A0AAV2TDG0_CALDB</name>
<feature type="compositionally biased region" description="Polar residues" evidence="1">
    <location>
        <begin position="1308"/>
        <end position="1326"/>
    </location>
</feature>
<evidence type="ECO:0000313" key="2">
    <source>
        <dbReference type="EMBL" id="CAL5134111.1"/>
    </source>
</evidence>
<sequence length="2422" mass="266839">MSQIVIPGTKNILKPAASNDCNICNNTGKDQNQGNEFCNRRVSKLSEFLSKLAPVTLLYHSNRKSDELKTETCTEQIFPRDPRTDESLYRKCPRKTHSASSKVEFTGGAKSGDEAQSDSKDFYRAKVVTIPKSNLSAGFGWRKAKLVRVTSNSEKSKPKATSHIENHKKCEAHIPTVSLRTKKRRTVELEFYQPSIGSQEIRAVSEKNDEIYPAVCSSMTIAENISEAVPRENNDTECARCYNIIPSAIQSSEIACIAERTNLNQAESNLPALGVMCSTDCCRSLPSQDDGRANQNVESALELHSLPNPPQHSPANRYNHMPKKSYHICQGSPNSSLSPGNYPNSKAKMHARMRSHENEGTFAMDLIRQKHLPQTCFVKQFGLDRMNREVVQVDLRTLGNFVTNPVTSLGCTSHFSELPLMRARTHIDRYFCPSNIYYDNCLTPEELCRPLIFPRIVETYPKLTNTPTLFSIRHPIHGKRISNGETRSKRKGHGKCYHNETRSERKYAVRNVLSATEIRTYAKEDTIKHNRYSFRSDNVACAAKNYRGQRTYTGYHETIDADSSYNDNFLWNYYKEDFEHLPQNVSNTGPVEDRGMENRNTQTYPRQNESLSLRNQQPDVAERQASEPAQKDYESHPKNNFTLFESEQMLDSLNVNIVVHFGPCFSKQMSTSLVDPHESMHVSLPPSDRLSETVHYQSSHPIQTSQQITPYSRSSHNVPDSSSGNLMGRSELSLTSGNQMDSNLNPGAPTYHITMDSGGVRTIQISCRTSIRLTFVRSERKGISGAPSNQPARIEVLRPEAPFSEMESIPYEETSTAARGVSQPDASLLSTQSHPVAGSEDQTLISNKKAADVLIPAVNSGKLQSEYTSPAEHEDSISNRVAEVIGTEKIGAIAALAVTNNLSGPPEKLAVRRNSADESQGTSKDSEDSKIASEGHLHPAPESTMPSTEWEQAEENFVTAENPTVETSVSTLECAPQNDSTDAHAAELKNLEERKLSPLKSVKSGTEELKIEEARSESHLATKSDKQPLDTETPVKPDENQPGVLSVIISQRSSLAFSSYLLDQNTPSVSERLISPEGPPSMPAVSDPLGVVITEEVTEEEPCCLVKDSDRVNEPPTPSKTEEDANLKHLFSRESSAASHDKGIITKHSLEDDAEKQSVRDIKTLVNINIKSHTASISVLITQDIKDGVNDHRSLPGIENQAPKSSPPVQGNQAIIKEEQTAPSSTNLTSVWVAMNRAVEQHGPRGPIKNVDNKIEIVTFERNSLPKPQIIIRRSEDGKPFGARDGEIHPGDNNGIEFHEEQKPLETGVNSTTRPHSRSMPSQPGNTHIPVTANKEPIFTQVPNQIINDLTVSTRASKSSINSNKQYLSPQRTAEVKPIEITDETKLYRTTATEGPRPLTPTTVNISTVLAPDSLRQSTSTSSLKTTSQKTRTSIHAPNEETIAQKSLTIKRVSSAVSGDHSHSKRLSDEVISATPDNRQIVSIESEELTTPIRSEAVSDHDQSVHTSKGTDQTELQRLSMQHLAKRESEALETRTTETKNLGSPSQLSATSSQHPPTVIPSTTNRAFAPNKSPTSTHASLPKPDGQISRTVTHTPTEEVAAHEDPKLFIIKRTPDATTTEIPHAEKLANDFISATPDNRQTVSIESEEVTTPVRSEAVGDHDQSMHTSKSTDHTELQRLGMQHLAQRESEVLETKATETKNLGSPSRLSATSSQHPPTVIPSTTNRAFAPNKSPTPIHASLPKPDGQINRTVAHTPTEEVAAHEGPKPLITERTPGAATTGMPRTKKMANDFTSATSDKRQVLSVRNGELTTPVVGDHDQSMHTSKVTDQTELQHLSTQHLSRRKSHVSEMQPTESKKIEKLSRVSVIASQPPSTLVTTSTTALLLPDSSQELTSKRPLKTITHTPTEEVTIQETQKPLTMRRLSSALSGDHSHSKQSSDIISPPSENRQLVSVGSEELTTQFPSDVVNDRGQSTRTLKANDPSELQLFSRQHTPPRQNERSEEWRAKKAKIGKLNQPTTIEGTSPITLVTTSTTVPLSPTVSKHSAHDTLHKRDNQKIQKPGQTDAEPAGQSTSDGREGLFSMSDDPGQPSTVGTDSKLLLPDSKSFIGPVSASSSSKSTNGMPVVHVSTSPSPNEIAVVVPADSNLLVPEETPVPNDEPPTSDLAGTEFSLETGQTGIRPLRKTSNEPILDPESPKERNSFTESQGEDVSDPQSRTLSTMVTPTRGKKHKKPAILVLTSLTESSQSTDYLPFMIAHPCNKFMMKYPRCTHGGRIPCPRCASEISSLDGVHYHAKRPSCCHCNSRPSVIKNNCKHQCTQIPRVPVANRIDQHFLNLYRTHLIRSPCSNAYHQCTEMQKRRGPMFINMGHDLTGAIQRRLTSLCNPTRKNGPLTFYPVPSSSSVTPPKNANDDHRSFQLHS</sequence>
<feature type="compositionally biased region" description="Basic and acidic residues" evidence="1">
    <location>
        <begin position="1999"/>
        <end position="2008"/>
    </location>
</feature>
<feature type="region of interest" description="Disordered" evidence="1">
    <location>
        <begin position="2152"/>
        <end position="2229"/>
    </location>
</feature>
<feature type="compositionally biased region" description="Low complexity" evidence="1">
    <location>
        <begin position="1414"/>
        <end position="1434"/>
    </location>
</feature>
<evidence type="ECO:0000256" key="1">
    <source>
        <dbReference type="SAM" id="MobiDB-lite"/>
    </source>
</evidence>
<feature type="compositionally biased region" description="Polar residues" evidence="1">
    <location>
        <begin position="1539"/>
        <end position="1579"/>
    </location>
</feature>
<feature type="compositionally biased region" description="Polar residues" evidence="1">
    <location>
        <begin position="732"/>
        <end position="745"/>
    </location>
</feature>
<feature type="region of interest" description="Disordered" evidence="1">
    <location>
        <begin position="903"/>
        <end position="983"/>
    </location>
</feature>
<organism evidence="2 3">
    <name type="scientific">Calicophoron daubneyi</name>
    <name type="common">Rumen fluke</name>
    <name type="synonym">Paramphistomum daubneyi</name>
    <dbReference type="NCBI Taxonomy" id="300641"/>
    <lineage>
        <taxon>Eukaryota</taxon>
        <taxon>Metazoa</taxon>
        <taxon>Spiralia</taxon>
        <taxon>Lophotrochozoa</taxon>
        <taxon>Platyhelminthes</taxon>
        <taxon>Trematoda</taxon>
        <taxon>Digenea</taxon>
        <taxon>Plagiorchiida</taxon>
        <taxon>Pronocephalata</taxon>
        <taxon>Paramphistomoidea</taxon>
        <taxon>Paramphistomidae</taxon>
        <taxon>Calicophoron</taxon>
    </lineage>
</organism>
<feature type="compositionally biased region" description="Polar residues" evidence="1">
    <location>
        <begin position="2114"/>
        <end position="2133"/>
    </location>
</feature>
<feature type="compositionally biased region" description="Low complexity" evidence="1">
    <location>
        <begin position="2398"/>
        <end position="2408"/>
    </location>
</feature>
<feature type="compositionally biased region" description="Basic and acidic residues" evidence="1">
    <location>
        <begin position="1525"/>
        <end position="1538"/>
    </location>
</feature>
<feature type="compositionally biased region" description="Basic and acidic residues" evidence="1">
    <location>
        <begin position="620"/>
        <end position="637"/>
    </location>
</feature>
<feature type="compositionally biased region" description="Polar residues" evidence="1">
    <location>
        <begin position="694"/>
        <end position="725"/>
    </location>
</feature>
<feature type="compositionally biased region" description="Polar residues" evidence="1">
    <location>
        <begin position="1937"/>
        <end position="1965"/>
    </location>
</feature>
<dbReference type="Proteomes" id="UP001497525">
    <property type="component" value="Unassembled WGS sequence"/>
</dbReference>
<feature type="compositionally biased region" description="Polar residues" evidence="1">
    <location>
        <begin position="1988"/>
        <end position="1998"/>
    </location>
</feature>
<feature type="compositionally biased region" description="Polar residues" evidence="1">
    <location>
        <begin position="1700"/>
        <end position="1720"/>
    </location>
</feature>
<proteinExistence type="predicted"/>
<feature type="region of interest" description="Disordered" evidence="1">
    <location>
        <begin position="2396"/>
        <end position="2422"/>
    </location>
</feature>
<feature type="compositionally biased region" description="Polar residues" evidence="1">
    <location>
        <begin position="598"/>
        <end position="618"/>
    </location>
</feature>
<feature type="compositionally biased region" description="Polar residues" evidence="1">
    <location>
        <begin position="959"/>
        <end position="971"/>
    </location>
</feature>
<accession>A0AAV2TDG0</accession>
<dbReference type="EMBL" id="CAXLJL010000179">
    <property type="protein sequence ID" value="CAL5134111.1"/>
    <property type="molecule type" value="Genomic_DNA"/>
</dbReference>
<gene>
    <name evidence="2" type="ORF">CDAUBV1_LOCUS7337</name>
</gene>
<comment type="caution">
    <text evidence="2">The sequence shown here is derived from an EMBL/GenBank/DDBJ whole genome shotgun (WGS) entry which is preliminary data.</text>
</comment>
<feature type="compositionally biased region" description="Basic and acidic residues" evidence="1">
    <location>
        <begin position="2411"/>
        <end position="2422"/>
    </location>
</feature>
<feature type="compositionally biased region" description="Polar residues" evidence="1">
    <location>
        <begin position="2214"/>
        <end position="2225"/>
    </location>
</feature>
<feature type="region of interest" description="Disordered" evidence="1">
    <location>
        <begin position="584"/>
        <end position="637"/>
    </location>
</feature>